<evidence type="ECO:0000313" key="3">
    <source>
        <dbReference type="Proteomes" id="UP000314294"/>
    </source>
</evidence>
<dbReference type="AlphaFoldDB" id="A0A4Z2IPX4"/>
<reference evidence="2 3" key="1">
    <citation type="submission" date="2019-03" db="EMBL/GenBank/DDBJ databases">
        <title>First draft genome of Liparis tanakae, snailfish: a comprehensive survey of snailfish specific genes.</title>
        <authorList>
            <person name="Kim W."/>
            <person name="Song I."/>
            <person name="Jeong J.-H."/>
            <person name="Kim D."/>
            <person name="Kim S."/>
            <person name="Ryu S."/>
            <person name="Song J.Y."/>
            <person name="Lee S.K."/>
        </authorList>
    </citation>
    <scope>NUCLEOTIDE SEQUENCE [LARGE SCALE GENOMIC DNA]</scope>
    <source>
        <tissue evidence="2">Muscle</tissue>
    </source>
</reference>
<sequence length="129" mass="14348">MDIKLDVEEHQRSLGVRFMDGEPMGGSISWCQAVFQVDFKCSSCESRKSEEKTPAGADMSRELTPSAGTERVILHGNRRRAQLLYQRRRLRLGVSGEEGFHPEVGGQAGRGVELRRGQPGRVDHGRRAG</sequence>
<feature type="compositionally biased region" description="Basic and acidic residues" evidence="1">
    <location>
        <begin position="112"/>
        <end position="129"/>
    </location>
</feature>
<feature type="region of interest" description="Disordered" evidence="1">
    <location>
        <begin position="46"/>
        <end position="69"/>
    </location>
</feature>
<accession>A0A4Z2IPX4</accession>
<dbReference type="EMBL" id="SRLO01000063">
    <property type="protein sequence ID" value="TNN79544.1"/>
    <property type="molecule type" value="Genomic_DNA"/>
</dbReference>
<evidence type="ECO:0000313" key="2">
    <source>
        <dbReference type="EMBL" id="TNN79544.1"/>
    </source>
</evidence>
<proteinExistence type="predicted"/>
<protein>
    <submittedName>
        <fullName evidence="2">Uncharacterized protein</fullName>
    </submittedName>
</protein>
<evidence type="ECO:0000256" key="1">
    <source>
        <dbReference type="SAM" id="MobiDB-lite"/>
    </source>
</evidence>
<organism evidence="2 3">
    <name type="scientific">Liparis tanakae</name>
    <name type="common">Tanaka's snailfish</name>
    <dbReference type="NCBI Taxonomy" id="230148"/>
    <lineage>
        <taxon>Eukaryota</taxon>
        <taxon>Metazoa</taxon>
        <taxon>Chordata</taxon>
        <taxon>Craniata</taxon>
        <taxon>Vertebrata</taxon>
        <taxon>Euteleostomi</taxon>
        <taxon>Actinopterygii</taxon>
        <taxon>Neopterygii</taxon>
        <taxon>Teleostei</taxon>
        <taxon>Neoteleostei</taxon>
        <taxon>Acanthomorphata</taxon>
        <taxon>Eupercaria</taxon>
        <taxon>Perciformes</taxon>
        <taxon>Cottioidei</taxon>
        <taxon>Cottales</taxon>
        <taxon>Liparidae</taxon>
        <taxon>Liparis</taxon>
    </lineage>
</organism>
<name>A0A4Z2IPX4_9TELE</name>
<dbReference type="Proteomes" id="UP000314294">
    <property type="component" value="Unassembled WGS sequence"/>
</dbReference>
<keyword evidence="3" id="KW-1185">Reference proteome</keyword>
<feature type="region of interest" description="Disordered" evidence="1">
    <location>
        <begin position="96"/>
        <end position="129"/>
    </location>
</feature>
<comment type="caution">
    <text evidence="2">The sequence shown here is derived from an EMBL/GenBank/DDBJ whole genome shotgun (WGS) entry which is preliminary data.</text>
</comment>
<gene>
    <name evidence="2" type="ORF">EYF80_010126</name>
</gene>